<feature type="region of interest" description="Disordered" evidence="6">
    <location>
        <begin position="1314"/>
        <end position="1335"/>
    </location>
</feature>
<dbReference type="GO" id="GO:0005634">
    <property type="term" value="C:nucleus"/>
    <property type="evidence" value="ECO:0007669"/>
    <property type="project" value="TreeGrafter"/>
</dbReference>
<sequence>MQSWSDNGQNGADEAPHQWHNNYGFSAQNGQFDPNQGWSQPVNDQAAYSQINPQDTSASNFFDNDQGHSFLSGPLHGSQQDQAGYHPGHDSLSMNQQFSQQASDVMDTDFSSIHPDIYGQHGKMNLDNAMAGMGQLSGHPHSSNFPYSMAPHGESSFESPIQQFSQPHVMPQPTSRQQSHTPVQQFEAIPPAFAQGHQGHSFSRPPQQSPVQNQQQYNQPAFSPPVNGQTPQPRPNDQLNFQQPHQARQQPPQQHQQQHASQQQPQPIQPHSQPHFAPKQPIAYPQTSQPLSAQNFQQQMHQQQMHQQQPHFIANASPPPTANNPYLVPQPVNGQETGIAPQVTNEPAVKKRKRAVKSAPDTPTPEPAATYIDSPVGSPAVKKVDDIDSLQAPTPTPEEAQLIAQFNKRTKAAQAKHPAIKGLPHLIYEGTAKLPAPKSYDKLAPLVAQPNRNGKQMVPELGYSLPCEVQGRFTSQYRPSPDKGGLDERRLEAKGLLDDFDRSMKNLGKRRPKYTEYPHAFKEQLKSDEASKNKAEKKAKKELEGERGSKPVRDFLKSQMTCVSNVAQIRSATRPTDPAEAAAWEAIGIVHIEQSSAKTTNIIASRVQQAGEYFIKLRGEMNRSKQELDQAVKDKVSEDALARARHDYEQKKQILLRALDATIEHADDAVLDNLGGHQKLVLSLVNALIMCIKAGDFTGKLPKIVLEMFTHFPMTKKIAETTNFETVRKRFADKGDAEVKELVSEITAKVKKLKASEPEASTGYTGTSASSRAKAKPVMETSVKRARDDEADTRTVKKIAVESGGGSLMRKLATPKIQLQSASKTSAAKAAASSILPGKPRPVAKSVPKPEVKPDVKTASDEKAKTESKTPRTETKPSTSRNGTTTAPTPSAASSALSGIASLLDSINAPKAELPVQPKETSDPEPSNETPKEKAKRLRKEARRKLRVTWKPESELVQIKVFHKEDAEDEGREQNMIRDAADDRSEGMVLKQRADVDEEEDDDDVPYQPWMGPVETDLSRLPIEVRNKNFVNRGGNVTFTTEEKERIAEREKKELMAIYADPADIPPTPKSPPPETAGATQQKTQYLPDGAKFQEIQARWRDEQQMGTDRALYSALQRIDAKNNPANRLDSILGNLRGAPAAPQSSSHQRTSHVVNMANDTLPIVAGPAIIEQIITILKSDKAKNWRDPNQTASDVWRSFHYSDLPTRLCGGAIEGVVKSLAGLPFPANSPPEWILHDHEKVREWQIGYNKELAARQKKEEEDRARAEAEANALLSAVSGASSGQAPANPQDWTAYYAQQQAYAPYMALLQQMNGGQQPAQPQAGAAPSQQQPQIPENQLQSILAAINQPPQATAQQASASNAAPYFNTNDPSYQQYMMLSQMAQGQQAPPPPPPTAEREWERERDHGRDRDQDRGWDRTHDRDHDHHASRGDRDGKDARKKRGTLPVHKPANKALIGTKPCTFWQQGKCARGDKCTFRHD</sequence>
<feature type="compositionally biased region" description="Basic and acidic residues" evidence="6">
    <location>
        <begin position="965"/>
        <end position="986"/>
    </location>
</feature>
<feature type="region of interest" description="Disordered" evidence="6">
    <location>
        <begin position="757"/>
        <end position="795"/>
    </location>
</feature>
<organism evidence="8 9">
    <name type="scientific">Fusarium equiseti</name>
    <name type="common">Fusarium scirpi</name>
    <dbReference type="NCBI Taxonomy" id="61235"/>
    <lineage>
        <taxon>Eukaryota</taxon>
        <taxon>Fungi</taxon>
        <taxon>Dikarya</taxon>
        <taxon>Ascomycota</taxon>
        <taxon>Pezizomycotina</taxon>
        <taxon>Sordariomycetes</taxon>
        <taxon>Hypocreomycetidae</taxon>
        <taxon>Hypocreales</taxon>
        <taxon>Nectriaceae</taxon>
        <taxon>Fusarium</taxon>
        <taxon>Fusarium incarnatum-equiseti species complex</taxon>
    </lineage>
</organism>
<dbReference type="PANTHER" id="PTHR13309">
    <property type="entry name" value="NUCLEAR FRAGILE X MENTAL RETARDATION PROTEIN INTERACTING PROTEIN 1"/>
    <property type="match status" value="1"/>
</dbReference>
<dbReference type="GO" id="GO:0008270">
    <property type="term" value="F:zinc ion binding"/>
    <property type="evidence" value="ECO:0007669"/>
    <property type="project" value="UniProtKB-KW"/>
</dbReference>
<feature type="compositionally biased region" description="Low complexity" evidence="6">
    <location>
        <begin position="205"/>
        <end position="220"/>
    </location>
</feature>
<dbReference type="InterPro" id="IPR041367">
    <property type="entry name" value="Znf-CCCH_4"/>
</dbReference>
<feature type="compositionally biased region" description="Polar residues" evidence="6">
    <location>
        <begin position="226"/>
        <end position="241"/>
    </location>
</feature>
<feature type="compositionally biased region" description="Low complexity" evidence="6">
    <location>
        <begin position="242"/>
        <end position="275"/>
    </location>
</feature>
<dbReference type="GO" id="GO:0000492">
    <property type="term" value="P:box C/D snoRNP assembly"/>
    <property type="evidence" value="ECO:0007669"/>
    <property type="project" value="TreeGrafter"/>
</dbReference>
<feature type="compositionally biased region" description="Basic and acidic residues" evidence="6">
    <location>
        <begin position="1397"/>
        <end position="1438"/>
    </location>
</feature>
<feature type="region of interest" description="Disordered" evidence="6">
    <location>
        <begin position="195"/>
        <end position="380"/>
    </location>
</feature>
<feature type="compositionally biased region" description="Polar residues" evidence="6">
    <location>
        <begin position="1"/>
        <end position="10"/>
    </location>
</feature>
<dbReference type="Proteomes" id="UP000693738">
    <property type="component" value="Unassembled WGS sequence"/>
</dbReference>
<feature type="region of interest" description="Disordered" evidence="6">
    <location>
        <begin position="1382"/>
        <end position="1456"/>
    </location>
</feature>
<keyword evidence="5" id="KW-0175">Coiled coil</keyword>
<evidence type="ECO:0000256" key="2">
    <source>
        <dbReference type="ARBA" id="ARBA00022771"/>
    </source>
</evidence>
<evidence type="ECO:0000256" key="4">
    <source>
        <dbReference type="PROSITE-ProRule" id="PRU00723"/>
    </source>
</evidence>
<feature type="compositionally biased region" description="Pro residues" evidence="6">
    <location>
        <begin position="1064"/>
        <end position="1075"/>
    </location>
</feature>
<feature type="compositionally biased region" description="Low complexity" evidence="6">
    <location>
        <begin position="760"/>
        <end position="771"/>
    </location>
</feature>
<dbReference type="GO" id="GO:0003723">
    <property type="term" value="F:RNA binding"/>
    <property type="evidence" value="ECO:0007669"/>
    <property type="project" value="InterPro"/>
</dbReference>
<feature type="region of interest" description="Disordered" evidence="6">
    <location>
        <begin position="1"/>
        <end position="90"/>
    </location>
</feature>
<dbReference type="InterPro" id="IPR039136">
    <property type="entry name" value="NUFIP1-like"/>
</dbReference>
<dbReference type="Pfam" id="PF18044">
    <property type="entry name" value="zf-CCCH_4"/>
    <property type="match status" value="1"/>
</dbReference>
<protein>
    <recommendedName>
        <fullName evidence="7">C3H1-type domain-containing protein</fullName>
    </recommendedName>
</protein>
<evidence type="ECO:0000256" key="1">
    <source>
        <dbReference type="ARBA" id="ARBA00022723"/>
    </source>
</evidence>
<feature type="zinc finger region" description="C3H1-type" evidence="4">
    <location>
        <begin position="1456"/>
        <end position="1481"/>
    </location>
</feature>
<feature type="compositionally biased region" description="Polar residues" evidence="6">
    <location>
        <begin position="285"/>
        <end position="296"/>
    </location>
</feature>
<keyword evidence="3 4" id="KW-0862">Zinc</keyword>
<gene>
    <name evidence="8" type="ORF">FEQUK3_LOCUS1686</name>
</gene>
<feature type="region of interest" description="Disordered" evidence="6">
    <location>
        <begin position="525"/>
        <end position="550"/>
    </location>
</feature>
<feature type="compositionally biased region" description="Acidic residues" evidence="6">
    <location>
        <begin position="996"/>
        <end position="1005"/>
    </location>
</feature>
<dbReference type="PANTHER" id="PTHR13309:SF0">
    <property type="entry name" value="FMR1-INTERACTING PROTEIN NUFIP1"/>
    <property type="match status" value="1"/>
</dbReference>
<feature type="compositionally biased region" description="Polar residues" evidence="6">
    <location>
        <begin position="19"/>
        <end position="69"/>
    </location>
</feature>
<feature type="compositionally biased region" description="Polar residues" evidence="6">
    <location>
        <begin position="156"/>
        <end position="183"/>
    </location>
</feature>
<feature type="domain" description="C3H1-type" evidence="7">
    <location>
        <begin position="1456"/>
        <end position="1481"/>
    </location>
</feature>
<comment type="caution">
    <text evidence="8">The sequence shown here is derived from an EMBL/GenBank/DDBJ whole genome shotgun (WGS) entry which is preliminary data.</text>
</comment>
<evidence type="ECO:0000256" key="6">
    <source>
        <dbReference type="SAM" id="MobiDB-lite"/>
    </source>
</evidence>
<accession>A0A8J2IHZ4</accession>
<proteinExistence type="predicted"/>
<feature type="coiled-coil region" evidence="5">
    <location>
        <begin position="1250"/>
        <end position="1277"/>
    </location>
</feature>
<feature type="region of interest" description="Disordered" evidence="6">
    <location>
        <begin position="965"/>
        <end position="1013"/>
    </location>
</feature>
<evidence type="ECO:0000259" key="7">
    <source>
        <dbReference type="PROSITE" id="PS50103"/>
    </source>
</evidence>
<feature type="compositionally biased region" description="Low complexity" evidence="6">
    <location>
        <begin position="297"/>
        <end position="309"/>
    </location>
</feature>
<dbReference type="PROSITE" id="PS50103">
    <property type="entry name" value="ZF_C3H1"/>
    <property type="match status" value="1"/>
</dbReference>
<name>A0A8J2IHZ4_FUSEQ</name>
<feature type="compositionally biased region" description="Basic residues" evidence="6">
    <location>
        <begin position="934"/>
        <end position="945"/>
    </location>
</feature>
<evidence type="ECO:0000313" key="8">
    <source>
        <dbReference type="EMBL" id="CAG7555992.1"/>
    </source>
</evidence>
<evidence type="ECO:0000256" key="5">
    <source>
        <dbReference type="SAM" id="Coils"/>
    </source>
</evidence>
<feature type="compositionally biased region" description="Basic and acidic residues" evidence="6">
    <location>
        <begin position="782"/>
        <end position="795"/>
    </location>
</feature>
<feature type="region of interest" description="Disordered" evidence="6">
    <location>
        <begin position="830"/>
        <end position="945"/>
    </location>
</feature>
<dbReference type="EMBL" id="CAJSTJ010000077">
    <property type="protein sequence ID" value="CAG7555992.1"/>
    <property type="molecule type" value="Genomic_DNA"/>
</dbReference>
<feature type="region of interest" description="Disordered" evidence="6">
    <location>
        <begin position="1063"/>
        <end position="1082"/>
    </location>
</feature>
<evidence type="ECO:0000256" key="3">
    <source>
        <dbReference type="ARBA" id="ARBA00022833"/>
    </source>
</evidence>
<feature type="region of interest" description="Disordered" evidence="6">
    <location>
        <begin position="135"/>
        <end position="183"/>
    </location>
</feature>
<keyword evidence="1 4" id="KW-0479">Metal-binding</keyword>
<keyword evidence="2 4" id="KW-0863">Zinc-finger</keyword>
<evidence type="ECO:0000313" key="9">
    <source>
        <dbReference type="Proteomes" id="UP000693738"/>
    </source>
</evidence>
<feature type="region of interest" description="Disordered" evidence="6">
    <location>
        <begin position="1350"/>
        <end position="1369"/>
    </location>
</feature>
<dbReference type="InterPro" id="IPR000571">
    <property type="entry name" value="Znf_CCCH"/>
</dbReference>
<reference evidence="8" key="1">
    <citation type="submission" date="2021-05" db="EMBL/GenBank/DDBJ databases">
        <authorList>
            <person name="Khan N."/>
        </authorList>
    </citation>
    <scope>NUCLEOTIDE SEQUENCE</scope>
</reference>
<feature type="compositionally biased region" description="Basic and acidic residues" evidence="6">
    <location>
        <begin position="848"/>
        <end position="875"/>
    </location>
</feature>
<feature type="compositionally biased region" description="Low complexity" evidence="6">
    <location>
        <begin position="884"/>
        <end position="906"/>
    </location>
</feature>
<feature type="compositionally biased region" description="Low complexity" evidence="6">
    <location>
        <begin position="1350"/>
        <end position="1364"/>
    </location>
</feature>